<dbReference type="Proteomes" id="UP000306985">
    <property type="component" value="Unassembled WGS sequence"/>
</dbReference>
<dbReference type="InterPro" id="IPR017926">
    <property type="entry name" value="GATASE"/>
</dbReference>
<reference evidence="2 3" key="1">
    <citation type="submission" date="2019-05" db="EMBL/GenBank/DDBJ databases">
        <title>Nakamurella sp. N5BH11, whole genome shotgun sequence.</title>
        <authorList>
            <person name="Tuo L."/>
        </authorList>
    </citation>
    <scope>NUCLEOTIDE SEQUENCE [LARGE SCALE GENOMIC DNA]</scope>
    <source>
        <strain evidence="2 3">N5BH11</strain>
    </source>
</reference>
<keyword evidence="2" id="KW-0808">Transferase</keyword>
<dbReference type="GO" id="GO:0016740">
    <property type="term" value="F:transferase activity"/>
    <property type="evidence" value="ECO:0007669"/>
    <property type="project" value="UniProtKB-KW"/>
</dbReference>
<dbReference type="EMBL" id="SZZH01000001">
    <property type="protein sequence ID" value="TKV60518.1"/>
    <property type="molecule type" value="Genomic_DNA"/>
</dbReference>
<dbReference type="GO" id="GO:0005829">
    <property type="term" value="C:cytosol"/>
    <property type="evidence" value="ECO:0007669"/>
    <property type="project" value="TreeGrafter"/>
</dbReference>
<dbReference type="AlphaFoldDB" id="A0A4U6QK95"/>
<dbReference type="OrthoDB" id="5196541at2"/>
<gene>
    <name evidence="2" type="ORF">FDO65_02070</name>
</gene>
<accession>A0A4U6QK95</accession>
<sequence>MSAPRILVLEHDEAAPVARLGDWLRAAGAELTVARAHAGAPIPAEPDGWDGIVCLGGRMGAAQDEVAPWLPATRGLLAAAVQNRVPTLGVCLGAQLLALATGGSVDPGLEGPEIGAHLAAKRDAANSDPLFGPLPMTPDVMHFHDDVVSDLPPGAVLLMSSTGYPHQAYRVGPAAWGVQFHIETTAADVRAWARMTDQPANWRLADALDEADEAMTEIWSEFAARFVDVCRQRPTRRIEVGVSAR</sequence>
<dbReference type="PANTHER" id="PTHR42695:SF5">
    <property type="entry name" value="GLUTAMINE AMIDOTRANSFERASE YLR126C-RELATED"/>
    <property type="match status" value="1"/>
</dbReference>
<evidence type="ECO:0000259" key="1">
    <source>
        <dbReference type="Pfam" id="PF00117"/>
    </source>
</evidence>
<dbReference type="Gene3D" id="3.40.50.880">
    <property type="match status" value="1"/>
</dbReference>
<keyword evidence="2" id="KW-0315">Glutamine amidotransferase</keyword>
<dbReference type="InterPro" id="IPR044992">
    <property type="entry name" value="ChyE-like"/>
</dbReference>
<dbReference type="SUPFAM" id="SSF52317">
    <property type="entry name" value="Class I glutamine amidotransferase-like"/>
    <property type="match status" value="1"/>
</dbReference>
<dbReference type="InterPro" id="IPR029062">
    <property type="entry name" value="Class_I_gatase-like"/>
</dbReference>
<comment type="caution">
    <text evidence="2">The sequence shown here is derived from an EMBL/GenBank/DDBJ whole genome shotgun (WGS) entry which is preliminary data.</text>
</comment>
<protein>
    <submittedName>
        <fullName evidence="2">Type 1 glutamine amidotransferase</fullName>
    </submittedName>
</protein>
<feature type="domain" description="Glutamine amidotransferase" evidence="1">
    <location>
        <begin position="24"/>
        <end position="185"/>
    </location>
</feature>
<dbReference type="CDD" id="cd01741">
    <property type="entry name" value="GATase1_1"/>
    <property type="match status" value="1"/>
</dbReference>
<proteinExistence type="predicted"/>
<organism evidence="2 3">
    <name type="scientific">Nakamurella flava</name>
    <dbReference type="NCBI Taxonomy" id="2576308"/>
    <lineage>
        <taxon>Bacteria</taxon>
        <taxon>Bacillati</taxon>
        <taxon>Actinomycetota</taxon>
        <taxon>Actinomycetes</taxon>
        <taxon>Nakamurellales</taxon>
        <taxon>Nakamurellaceae</taxon>
        <taxon>Nakamurella</taxon>
    </lineage>
</organism>
<evidence type="ECO:0000313" key="2">
    <source>
        <dbReference type="EMBL" id="TKV60518.1"/>
    </source>
</evidence>
<evidence type="ECO:0000313" key="3">
    <source>
        <dbReference type="Proteomes" id="UP000306985"/>
    </source>
</evidence>
<dbReference type="RefSeq" id="WP_137447822.1">
    <property type="nucleotide sequence ID" value="NZ_SZZH01000001.1"/>
</dbReference>
<keyword evidence="3" id="KW-1185">Reference proteome</keyword>
<dbReference type="PANTHER" id="PTHR42695">
    <property type="entry name" value="GLUTAMINE AMIDOTRANSFERASE YLR126C-RELATED"/>
    <property type="match status" value="1"/>
</dbReference>
<dbReference type="PROSITE" id="PS51273">
    <property type="entry name" value="GATASE_TYPE_1"/>
    <property type="match status" value="1"/>
</dbReference>
<name>A0A4U6QK95_9ACTN</name>
<dbReference type="Pfam" id="PF00117">
    <property type="entry name" value="GATase"/>
    <property type="match status" value="1"/>
</dbReference>